<evidence type="ECO:0000256" key="2">
    <source>
        <dbReference type="SAM" id="Phobius"/>
    </source>
</evidence>
<keyword evidence="4" id="KW-1185">Reference proteome</keyword>
<evidence type="ECO:0000256" key="1">
    <source>
        <dbReference type="SAM" id="MobiDB-lite"/>
    </source>
</evidence>
<dbReference type="AlphaFoldDB" id="A0A1W4XAN2"/>
<evidence type="ECO:0000313" key="4">
    <source>
        <dbReference type="Proteomes" id="UP000192223"/>
    </source>
</evidence>
<feature type="region of interest" description="Disordered" evidence="1">
    <location>
        <begin position="384"/>
        <end position="426"/>
    </location>
</feature>
<keyword evidence="3" id="KW-0732">Signal</keyword>
<organism evidence="4 5">
    <name type="scientific">Agrilus planipennis</name>
    <name type="common">Emerald ash borer</name>
    <name type="synonym">Agrilus marcopoli</name>
    <dbReference type="NCBI Taxonomy" id="224129"/>
    <lineage>
        <taxon>Eukaryota</taxon>
        <taxon>Metazoa</taxon>
        <taxon>Ecdysozoa</taxon>
        <taxon>Arthropoda</taxon>
        <taxon>Hexapoda</taxon>
        <taxon>Insecta</taxon>
        <taxon>Pterygota</taxon>
        <taxon>Neoptera</taxon>
        <taxon>Endopterygota</taxon>
        <taxon>Coleoptera</taxon>
        <taxon>Polyphaga</taxon>
        <taxon>Elateriformia</taxon>
        <taxon>Buprestoidea</taxon>
        <taxon>Buprestidae</taxon>
        <taxon>Agrilinae</taxon>
        <taxon>Agrilus</taxon>
    </lineage>
</organism>
<keyword evidence="2" id="KW-1133">Transmembrane helix</keyword>
<sequence length="426" mass="46714">MSVIIVIMLIFCQMEIWNRVAAYADAMGQLSLCGPKTEISLTAHGKTSSATINLLPKSNHLQRGQCKLKVTAPSTHIIYMQWSNINSRIDDRLSSNLPCPLNVFVLENKKSPVWKGDPCSKEALPDGQLLTPQVRFMWSPPRWANHTRGRKLILTAVGRGAVCKSEDNHACLKIGWDPVLCVSDSLLCDGIVNCPKGWSQSDEDDQLCHNANVTPQLLPKVVEFFKKYVSLKKENNIGGRETTHEPNIMEWDISELSAKSDNDQSKTETSTDSVSAALSHYGPWGYLMLGMLICGTVLMFCGLWECCFRRPKSTNETLTTRQQPTTVLILNTPNSDTSTVQQPPNYDDLDQPPSYSVLFPNNKLPRLQVESECVCANANEASENLTRNSGSNSATENTGSVGESSGNNTNSDTGPGGSGAAQENNS</sequence>
<feature type="signal peptide" evidence="3">
    <location>
        <begin position="1"/>
        <end position="22"/>
    </location>
</feature>
<dbReference type="KEGG" id="apln:108739878"/>
<feature type="chain" id="PRO_5010692587" evidence="3">
    <location>
        <begin position="23"/>
        <end position="426"/>
    </location>
</feature>
<reference evidence="5" key="1">
    <citation type="submission" date="2025-08" db="UniProtKB">
        <authorList>
            <consortium name="RefSeq"/>
        </authorList>
    </citation>
    <scope>IDENTIFICATION</scope>
    <source>
        <tissue evidence="5">Entire body</tissue>
    </source>
</reference>
<protein>
    <submittedName>
        <fullName evidence="5">Uncharacterized protein LOC108739878</fullName>
    </submittedName>
</protein>
<feature type="compositionally biased region" description="Polar residues" evidence="1">
    <location>
        <begin position="384"/>
        <end position="413"/>
    </location>
</feature>
<keyword evidence="2" id="KW-0812">Transmembrane</keyword>
<dbReference type="Proteomes" id="UP000192223">
    <property type="component" value="Unplaced"/>
</dbReference>
<dbReference type="GeneID" id="108739878"/>
<accession>A0A1W4XAN2</accession>
<proteinExistence type="predicted"/>
<evidence type="ECO:0000256" key="3">
    <source>
        <dbReference type="SAM" id="SignalP"/>
    </source>
</evidence>
<dbReference type="InParanoid" id="A0A1W4XAN2"/>
<gene>
    <name evidence="5" type="primary">LOC108739878</name>
</gene>
<keyword evidence="2" id="KW-0472">Membrane</keyword>
<feature type="region of interest" description="Disordered" evidence="1">
    <location>
        <begin position="315"/>
        <end position="355"/>
    </location>
</feature>
<name>A0A1W4XAN2_AGRPL</name>
<dbReference type="OrthoDB" id="8187887at2759"/>
<evidence type="ECO:0000313" key="5">
    <source>
        <dbReference type="RefSeq" id="XP_018329468.1"/>
    </source>
</evidence>
<dbReference type="RefSeq" id="XP_018329468.1">
    <property type="nucleotide sequence ID" value="XM_018473966.2"/>
</dbReference>
<feature type="compositionally biased region" description="Polar residues" evidence="1">
    <location>
        <begin position="315"/>
        <end position="344"/>
    </location>
</feature>
<feature type="transmembrane region" description="Helical" evidence="2">
    <location>
        <begin position="284"/>
        <end position="304"/>
    </location>
</feature>